<keyword evidence="1" id="KW-1133">Transmembrane helix</keyword>
<feature type="signal peptide" evidence="2">
    <location>
        <begin position="1"/>
        <end position="17"/>
    </location>
</feature>
<keyword evidence="1" id="KW-0472">Membrane</keyword>
<dbReference type="RefSeq" id="XP_029644475.1">
    <property type="nucleotide sequence ID" value="XM_029788615.2"/>
</dbReference>
<evidence type="ECO:0000313" key="3">
    <source>
        <dbReference type="Proteomes" id="UP000515154"/>
    </source>
</evidence>
<dbReference type="KEGG" id="osn:115218684"/>
<dbReference type="AlphaFoldDB" id="A0A6P7T263"/>
<organism evidence="3 4">
    <name type="scientific">Octopus sinensis</name>
    <name type="common">East Asian common octopus</name>
    <dbReference type="NCBI Taxonomy" id="2607531"/>
    <lineage>
        <taxon>Eukaryota</taxon>
        <taxon>Metazoa</taxon>
        <taxon>Spiralia</taxon>
        <taxon>Lophotrochozoa</taxon>
        <taxon>Mollusca</taxon>
        <taxon>Cephalopoda</taxon>
        <taxon>Coleoidea</taxon>
        <taxon>Octopodiformes</taxon>
        <taxon>Octopoda</taxon>
        <taxon>Incirrata</taxon>
        <taxon>Octopodidae</taxon>
        <taxon>Octopus</taxon>
    </lineage>
</organism>
<gene>
    <name evidence="4" type="primary">LOC115218684</name>
</gene>
<keyword evidence="3" id="KW-1185">Reference proteome</keyword>
<name>A0A6P7T263_9MOLL</name>
<keyword evidence="2" id="KW-0732">Signal</keyword>
<reference evidence="4" key="1">
    <citation type="submission" date="2025-08" db="UniProtKB">
        <authorList>
            <consortium name="RefSeq"/>
        </authorList>
    </citation>
    <scope>IDENTIFICATION</scope>
</reference>
<dbReference type="Proteomes" id="UP000515154">
    <property type="component" value="Linkage group LG13"/>
</dbReference>
<sequence>MFLEGMFVLTVVAGCYAECNSSKCSQILKSFEYLSCVDYNACLLNKNEGACTTTERDTLMPTNCRCYVVCNEQFRNTLSSRQAHFCYYRGELEKCMRSNPFCLGVSTYLLNDFEAKCPCKVENCLSSRSEIHPRNLSCTKSLSCLSGGPVANEYAGCASAKAVRKVMEEKNYQITNPKGTWILNKECRCVNICAKEQLEYWPTCGPAQRLAQCYVNAGCSIDDIKPNLVLCACEEVCRTEISAIVSAANASIDLLCNNYRKYGDCLKRYGCTKRDLRLTNIKRLDECPCFEYCDSGSRLAGFLSQPFFLVFFLLTVYILPIY</sequence>
<keyword evidence="1" id="KW-0812">Transmembrane</keyword>
<feature type="transmembrane region" description="Helical" evidence="1">
    <location>
        <begin position="299"/>
        <end position="319"/>
    </location>
</feature>
<proteinExistence type="predicted"/>
<evidence type="ECO:0000313" key="4">
    <source>
        <dbReference type="RefSeq" id="XP_029644475.1"/>
    </source>
</evidence>
<accession>A0A6P7T263</accession>
<feature type="chain" id="PRO_5028169770" evidence="2">
    <location>
        <begin position="18"/>
        <end position="322"/>
    </location>
</feature>
<evidence type="ECO:0000256" key="2">
    <source>
        <dbReference type="SAM" id="SignalP"/>
    </source>
</evidence>
<protein>
    <submittedName>
        <fullName evidence="4">Uncharacterized protein LOC115218684</fullName>
    </submittedName>
</protein>
<evidence type="ECO:0000256" key="1">
    <source>
        <dbReference type="SAM" id="Phobius"/>
    </source>
</evidence>